<dbReference type="InterPro" id="IPR003615">
    <property type="entry name" value="HNH_nuc"/>
</dbReference>
<reference evidence="2" key="1">
    <citation type="journal article" date="2015" name="Nature">
        <title>Complex archaea that bridge the gap between prokaryotes and eukaryotes.</title>
        <authorList>
            <person name="Spang A."/>
            <person name="Saw J.H."/>
            <person name="Jorgensen S.L."/>
            <person name="Zaremba-Niedzwiedzka K."/>
            <person name="Martijn J."/>
            <person name="Lind A.E."/>
            <person name="van Eijk R."/>
            <person name="Schleper C."/>
            <person name="Guy L."/>
            <person name="Ettema T.J."/>
        </authorList>
    </citation>
    <scope>NUCLEOTIDE SEQUENCE</scope>
</reference>
<dbReference type="InterPro" id="IPR044930">
    <property type="entry name" value="Homing_endonuclease_His-Me"/>
</dbReference>
<evidence type="ECO:0000259" key="1">
    <source>
        <dbReference type="Pfam" id="PF13392"/>
    </source>
</evidence>
<name>A0A0F9AL83_9ZZZZ</name>
<dbReference type="SUPFAM" id="SSF54060">
    <property type="entry name" value="His-Me finger endonucleases"/>
    <property type="match status" value="1"/>
</dbReference>
<organism evidence="2">
    <name type="scientific">marine sediment metagenome</name>
    <dbReference type="NCBI Taxonomy" id="412755"/>
    <lineage>
        <taxon>unclassified sequences</taxon>
        <taxon>metagenomes</taxon>
        <taxon>ecological metagenomes</taxon>
    </lineage>
</organism>
<evidence type="ECO:0000313" key="2">
    <source>
        <dbReference type="EMBL" id="KKL10344.1"/>
    </source>
</evidence>
<dbReference type="Gene3D" id="3.90.75.10">
    <property type="entry name" value="Homing Intron 3 (I-ppo) Encoded Endonuclease, Chain A"/>
    <property type="match status" value="1"/>
</dbReference>
<sequence>MSVIERFWAKVDKHGPNGCWQWTSTFNNKGYGRFWTSERVLMAHRFAYENIVGLIPDGLEIDHLCRNPACVRPNHLEPVTRRENQLRGVSISGLNARKTHCPQGHPYDDANTYIQKANRRRKCRICHRAYRKRVRERQLMEVE</sequence>
<dbReference type="InterPro" id="IPR044925">
    <property type="entry name" value="His-Me_finger_sf"/>
</dbReference>
<dbReference type="GO" id="GO:0004519">
    <property type="term" value="F:endonuclease activity"/>
    <property type="evidence" value="ECO:0007669"/>
    <property type="project" value="InterPro"/>
</dbReference>
<protein>
    <recommendedName>
        <fullName evidence="1">HNH nuclease domain-containing protein</fullName>
    </recommendedName>
</protein>
<feature type="domain" description="HNH nuclease" evidence="1">
    <location>
        <begin position="42"/>
        <end position="85"/>
    </location>
</feature>
<dbReference type="EMBL" id="LAZR01042097">
    <property type="protein sequence ID" value="KKL10344.1"/>
    <property type="molecule type" value="Genomic_DNA"/>
</dbReference>
<gene>
    <name evidence="2" type="ORF">LCGC14_2556770</name>
</gene>
<comment type="caution">
    <text evidence="2">The sequence shown here is derived from an EMBL/GenBank/DDBJ whole genome shotgun (WGS) entry which is preliminary data.</text>
</comment>
<dbReference type="AlphaFoldDB" id="A0A0F9AL83"/>
<proteinExistence type="predicted"/>
<dbReference type="Pfam" id="PF13392">
    <property type="entry name" value="HNH_3"/>
    <property type="match status" value="1"/>
</dbReference>
<accession>A0A0F9AL83</accession>